<reference evidence="1 2" key="1">
    <citation type="submission" date="2019-06" db="EMBL/GenBank/DDBJ databases">
        <title>WGS assembly of Gossypium darwinii.</title>
        <authorList>
            <person name="Chen Z.J."/>
            <person name="Sreedasyam A."/>
            <person name="Ando A."/>
            <person name="Song Q."/>
            <person name="De L."/>
            <person name="Hulse-Kemp A."/>
            <person name="Ding M."/>
            <person name="Ye W."/>
            <person name="Kirkbride R."/>
            <person name="Jenkins J."/>
            <person name="Plott C."/>
            <person name="Lovell J."/>
            <person name="Lin Y.-M."/>
            <person name="Vaughn R."/>
            <person name="Liu B."/>
            <person name="Li W."/>
            <person name="Simpson S."/>
            <person name="Scheffler B."/>
            <person name="Saski C."/>
            <person name="Grover C."/>
            <person name="Hu G."/>
            <person name="Conover J."/>
            <person name="Carlson J."/>
            <person name="Shu S."/>
            <person name="Boston L."/>
            <person name="Williams M."/>
            <person name="Peterson D."/>
            <person name="Mcgee K."/>
            <person name="Jones D."/>
            <person name="Wendel J."/>
            <person name="Stelly D."/>
            <person name="Grimwood J."/>
            <person name="Schmutz J."/>
        </authorList>
    </citation>
    <scope>NUCLEOTIDE SEQUENCE [LARGE SCALE GENOMIC DNA]</scope>
    <source>
        <strain evidence="1">1808015.09</strain>
    </source>
</reference>
<gene>
    <name evidence="1" type="ORF">ES288_A03G172200v1</name>
</gene>
<organism evidence="1 2">
    <name type="scientific">Gossypium darwinii</name>
    <name type="common">Darwin's cotton</name>
    <name type="synonym">Gossypium barbadense var. darwinii</name>
    <dbReference type="NCBI Taxonomy" id="34276"/>
    <lineage>
        <taxon>Eukaryota</taxon>
        <taxon>Viridiplantae</taxon>
        <taxon>Streptophyta</taxon>
        <taxon>Embryophyta</taxon>
        <taxon>Tracheophyta</taxon>
        <taxon>Spermatophyta</taxon>
        <taxon>Magnoliopsida</taxon>
        <taxon>eudicotyledons</taxon>
        <taxon>Gunneridae</taxon>
        <taxon>Pentapetalae</taxon>
        <taxon>rosids</taxon>
        <taxon>malvids</taxon>
        <taxon>Malvales</taxon>
        <taxon>Malvaceae</taxon>
        <taxon>Malvoideae</taxon>
        <taxon>Gossypium</taxon>
    </lineage>
</organism>
<proteinExistence type="predicted"/>
<sequence length="53" mass="5767">MIAFSKEFSLLAICCCFISSQRHLNLGSLTIALPEQLHCDSALLSPDGDETLL</sequence>
<name>A0A5D2H4Z0_GOSDA</name>
<keyword evidence="2" id="KW-1185">Reference proteome</keyword>
<evidence type="ECO:0000313" key="2">
    <source>
        <dbReference type="Proteomes" id="UP000323506"/>
    </source>
</evidence>
<dbReference type="AlphaFoldDB" id="A0A5D2H4Z0"/>
<evidence type="ECO:0000313" key="1">
    <source>
        <dbReference type="EMBL" id="TYH25475.1"/>
    </source>
</evidence>
<dbReference type="EMBL" id="CM017690">
    <property type="protein sequence ID" value="TYH25475.1"/>
    <property type="molecule type" value="Genomic_DNA"/>
</dbReference>
<dbReference type="Proteomes" id="UP000323506">
    <property type="component" value="Chromosome A03"/>
</dbReference>
<protein>
    <submittedName>
        <fullName evidence="1">Uncharacterized protein</fullName>
    </submittedName>
</protein>
<accession>A0A5D2H4Z0</accession>